<dbReference type="RefSeq" id="WP_271215975.1">
    <property type="nucleotide sequence ID" value="NZ_BAAAVD010000006.1"/>
</dbReference>
<reference evidence="1" key="2">
    <citation type="submission" date="2023-01" db="EMBL/GenBank/DDBJ databases">
        <authorList>
            <person name="Sun Q."/>
            <person name="Evtushenko L."/>
        </authorList>
    </citation>
    <scope>NUCLEOTIDE SEQUENCE</scope>
    <source>
        <strain evidence="1">VKM Ac-2007</strain>
    </source>
</reference>
<sequence length="209" mass="23228">MKVFDVRDITEGVDAALAVVENPTHRHMLKNYRRHALLEVSGFWEDILTPAMMVDHPIYRITERGRTTVCDGMDEVRSFYSHIVSEGVNVFGALEEQVAVSDHGVFIEAVFAQVVRGTDPALAGEDVDPRGVYQVSHNFAACWPYRDGRLAGEYIYDDSGSWRVDEVDPSALVSPAEARALLAPILEQSPLREIEEGLALFTGGQPRRA</sequence>
<comment type="caution">
    <text evidence="1">The sequence shown here is derived from an EMBL/GenBank/DDBJ whole genome shotgun (WGS) entry which is preliminary data.</text>
</comment>
<name>A0A9W6HW31_9ACTN</name>
<protein>
    <submittedName>
        <fullName evidence="1">Uncharacterized protein</fullName>
    </submittedName>
</protein>
<dbReference type="Proteomes" id="UP001143474">
    <property type="component" value="Unassembled WGS sequence"/>
</dbReference>
<keyword evidence="2" id="KW-1185">Reference proteome</keyword>
<reference evidence="1" key="1">
    <citation type="journal article" date="2014" name="Int. J. Syst. Evol. Microbiol.">
        <title>Complete genome sequence of Corynebacterium casei LMG S-19264T (=DSM 44701T), isolated from a smear-ripened cheese.</title>
        <authorList>
            <consortium name="US DOE Joint Genome Institute (JGI-PGF)"/>
            <person name="Walter F."/>
            <person name="Albersmeier A."/>
            <person name="Kalinowski J."/>
            <person name="Ruckert C."/>
        </authorList>
    </citation>
    <scope>NUCLEOTIDE SEQUENCE</scope>
    <source>
        <strain evidence="1">VKM Ac-2007</strain>
    </source>
</reference>
<organism evidence="1 2">
    <name type="scientific">Streptosporangium carneum</name>
    <dbReference type="NCBI Taxonomy" id="47481"/>
    <lineage>
        <taxon>Bacteria</taxon>
        <taxon>Bacillati</taxon>
        <taxon>Actinomycetota</taxon>
        <taxon>Actinomycetes</taxon>
        <taxon>Streptosporangiales</taxon>
        <taxon>Streptosporangiaceae</taxon>
        <taxon>Streptosporangium</taxon>
    </lineage>
</organism>
<gene>
    <name evidence="1" type="ORF">GCM10017600_08450</name>
</gene>
<dbReference type="AlphaFoldDB" id="A0A9W6HW31"/>
<evidence type="ECO:0000313" key="1">
    <source>
        <dbReference type="EMBL" id="GLK07440.1"/>
    </source>
</evidence>
<proteinExistence type="predicted"/>
<evidence type="ECO:0000313" key="2">
    <source>
        <dbReference type="Proteomes" id="UP001143474"/>
    </source>
</evidence>
<accession>A0A9W6HW31</accession>
<dbReference type="EMBL" id="BSEV01000001">
    <property type="protein sequence ID" value="GLK07440.1"/>
    <property type="molecule type" value="Genomic_DNA"/>
</dbReference>